<comment type="caution">
    <text evidence="1">The sequence shown here is derived from an EMBL/GenBank/DDBJ whole genome shotgun (WGS) entry which is preliminary data.</text>
</comment>
<dbReference type="AlphaFoldDB" id="A0A158SW02"/>
<dbReference type="EMBL" id="JMQP01000002">
    <property type="protein sequence ID" value="KIS35046.1"/>
    <property type="molecule type" value="Genomic_DNA"/>
</dbReference>
<evidence type="ECO:0000313" key="1">
    <source>
        <dbReference type="EMBL" id="KIS35046.1"/>
    </source>
</evidence>
<name>A0A158SW02_HAEIF</name>
<accession>A0A158SW02</accession>
<protein>
    <submittedName>
        <fullName evidence="1">Uncharacterized protein</fullName>
    </submittedName>
</protein>
<dbReference type="Proteomes" id="UP000050700">
    <property type="component" value="Unassembled WGS sequence"/>
</dbReference>
<organism evidence="1 2">
    <name type="scientific">Haemophilus influenzae</name>
    <dbReference type="NCBI Taxonomy" id="727"/>
    <lineage>
        <taxon>Bacteria</taxon>
        <taxon>Pseudomonadati</taxon>
        <taxon>Pseudomonadota</taxon>
        <taxon>Gammaproteobacteria</taxon>
        <taxon>Pasteurellales</taxon>
        <taxon>Pasteurellaceae</taxon>
        <taxon>Haemophilus</taxon>
    </lineage>
</organism>
<reference evidence="1 2" key="1">
    <citation type="submission" date="2014-05" db="EMBL/GenBank/DDBJ databases">
        <title>Methylome analysis of the phasevarions of Haemophilus influenzae.</title>
        <authorList>
            <person name="Atack J.M."/>
            <person name="Fox K.L."/>
            <person name="Power P.M."/>
            <person name="Clark T."/>
            <person name="Jurcisek J."/>
            <person name="Korlach J."/>
            <person name="Bakaletz L.O."/>
            <person name="Jennings M.P."/>
        </authorList>
    </citation>
    <scope>NUCLEOTIDE SEQUENCE [LARGE SCALE GENOMIC DNA]</scope>
    <source>
        <strain evidence="1 2">1209</strain>
    </source>
</reference>
<sequence length="52" mass="5947">MDYFLNVSVDGISHLEVALINVVRFALSVFERASFYVINLIFPSAKFKTYSN</sequence>
<evidence type="ECO:0000313" key="2">
    <source>
        <dbReference type="Proteomes" id="UP000050700"/>
    </source>
</evidence>
<gene>
    <name evidence="1" type="ORF">NTHI1209_00649</name>
</gene>
<proteinExistence type="predicted"/>